<evidence type="ECO:0008006" key="5">
    <source>
        <dbReference type="Google" id="ProtNLM"/>
    </source>
</evidence>
<feature type="transmembrane region" description="Helical" evidence="2">
    <location>
        <begin position="76"/>
        <end position="94"/>
    </location>
</feature>
<accession>A0A4V2M0F7</accession>
<feature type="compositionally biased region" description="Gly residues" evidence="1">
    <location>
        <begin position="431"/>
        <end position="442"/>
    </location>
</feature>
<dbReference type="OrthoDB" id="3694109at2"/>
<feature type="transmembrane region" description="Helical" evidence="2">
    <location>
        <begin position="223"/>
        <end position="245"/>
    </location>
</feature>
<dbReference type="RefSeq" id="WP_131336951.1">
    <property type="nucleotide sequence ID" value="NZ_SJJZ01000001.1"/>
</dbReference>
<organism evidence="3 4">
    <name type="scientific">Kribbella soli</name>
    <dbReference type="NCBI Taxonomy" id="1124743"/>
    <lineage>
        <taxon>Bacteria</taxon>
        <taxon>Bacillati</taxon>
        <taxon>Actinomycetota</taxon>
        <taxon>Actinomycetes</taxon>
        <taxon>Propionibacteriales</taxon>
        <taxon>Kribbellaceae</taxon>
        <taxon>Kribbella</taxon>
    </lineage>
</organism>
<feature type="transmembrane region" description="Helical" evidence="2">
    <location>
        <begin position="106"/>
        <end position="126"/>
    </location>
</feature>
<dbReference type="AlphaFoldDB" id="A0A4V2M0F7"/>
<gene>
    <name evidence="3" type="ORF">E0H45_11820</name>
</gene>
<sequence>MDMKCHVVEGVQSAASNWIDNVNRISTDFFSTILNSLATFWVKPETPVSLATSSDGGQTWTDSKTVAFVQGQTLKLTLTILALAIVIAGMRMAWEQRAKPVQELLKALLTFVVVCGAGTATVQLLIAWSDDFALQVIHAAIGGDSFSSTMKGLLMNPSEHGSGAGMTSVLMLILLGQIAAWASLIQIVLMLIRSAMLVLLGSTLPLAAAATNTEVGKAWFKKYCAWTLGFIAYKPAAALIYAAAIKLKEDKMLGQGTGLMQSLTALMMMLLAVLAMPALLRFAVPLTAAVGGGSAGMGSTGPDTGSLASGAVNVGSSGGGRGGSIGAASSGGGSGASGAGASGAGASGAATTGAKAAGLGPAGVAAAAARKAAGAFAGAASHSAGEAGGGSSGASMPRSSGSRSGGGRANSRSSGGRTGPSPSPKVPAGSTAGGDTGPSGNW</sequence>
<feature type="compositionally biased region" description="Gly residues" evidence="1">
    <location>
        <begin position="325"/>
        <end position="346"/>
    </location>
</feature>
<evidence type="ECO:0000256" key="1">
    <source>
        <dbReference type="SAM" id="MobiDB-lite"/>
    </source>
</evidence>
<feature type="transmembrane region" description="Helical" evidence="2">
    <location>
        <begin position="166"/>
        <end position="184"/>
    </location>
</feature>
<feature type="compositionally biased region" description="Low complexity" evidence="1">
    <location>
        <begin position="393"/>
        <end position="402"/>
    </location>
</feature>
<keyword evidence="2" id="KW-1133">Transmembrane helix</keyword>
<keyword evidence="2" id="KW-0472">Membrane</keyword>
<feature type="transmembrane region" description="Helical" evidence="2">
    <location>
        <begin position="265"/>
        <end position="284"/>
    </location>
</feature>
<name>A0A4V2M0F7_9ACTN</name>
<feature type="region of interest" description="Disordered" evidence="1">
    <location>
        <begin position="381"/>
        <end position="442"/>
    </location>
</feature>
<feature type="region of interest" description="Disordered" evidence="1">
    <location>
        <begin position="325"/>
        <end position="353"/>
    </location>
</feature>
<evidence type="ECO:0000313" key="3">
    <source>
        <dbReference type="EMBL" id="TCC11886.1"/>
    </source>
</evidence>
<keyword evidence="4" id="KW-1185">Reference proteome</keyword>
<keyword evidence="2" id="KW-0812">Transmembrane</keyword>
<dbReference type="Pfam" id="PF19590">
    <property type="entry name" value="TrbL_3"/>
    <property type="match status" value="1"/>
</dbReference>
<protein>
    <recommendedName>
        <fullName evidence="5">TrbL/VirB6 plasmid conjugal transfer protein</fullName>
    </recommendedName>
</protein>
<evidence type="ECO:0000256" key="2">
    <source>
        <dbReference type="SAM" id="Phobius"/>
    </source>
</evidence>
<dbReference type="Proteomes" id="UP000292346">
    <property type="component" value="Unassembled WGS sequence"/>
</dbReference>
<dbReference type="InterPro" id="IPR045782">
    <property type="entry name" value="TrbL_3"/>
</dbReference>
<proteinExistence type="predicted"/>
<dbReference type="EMBL" id="SJJZ01000001">
    <property type="protein sequence ID" value="TCC11886.1"/>
    <property type="molecule type" value="Genomic_DNA"/>
</dbReference>
<evidence type="ECO:0000313" key="4">
    <source>
        <dbReference type="Proteomes" id="UP000292346"/>
    </source>
</evidence>
<comment type="caution">
    <text evidence="3">The sequence shown here is derived from an EMBL/GenBank/DDBJ whole genome shotgun (WGS) entry which is preliminary data.</text>
</comment>
<reference evidence="3 4" key="1">
    <citation type="submission" date="2019-02" db="EMBL/GenBank/DDBJ databases">
        <title>Kribbella capetownensis sp. nov. and Kribbella speibonae sp. nov., isolated from soil.</title>
        <authorList>
            <person name="Curtis S.M."/>
            <person name="Norton I."/>
            <person name="Everest G.J."/>
            <person name="Meyers P.R."/>
        </authorList>
    </citation>
    <scope>NUCLEOTIDE SEQUENCE [LARGE SCALE GENOMIC DNA]</scope>
    <source>
        <strain evidence="3 4">KCTC 29219</strain>
    </source>
</reference>
<feature type="transmembrane region" description="Helical" evidence="2">
    <location>
        <begin position="190"/>
        <end position="211"/>
    </location>
</feature>